<feature type="disulfide bond" evidence="8 11">
    <location>
        <begin position="129"/>
        <end position="147"/>
    </location>
</feature>
<reference evidence="13 14" key="1">
    <citation type="journal article" date="2016" name="Genome Biol. Evol.">
        <title>Gene Family Evolution Reflects Adaptation to Soil Environmental Stressors in the Genome of the Collembolan Orchesella cincta.</title>
        <authorList>
            <person name="Faddeeva-Vakhrusheva A."/>
            <person name="Derks M.F."/>
            <person name="Anvar S.Y."/>
            <person name="Agamennone V."/>
            <person name="Suring W."/>
            <person name="Smit S."/>
            <person name="van Straalen N.M."/>
            <person name="Roelofs D."/>
        </authorList>
    </citation>
    <scope>NUCLEOTIDE SEQUENCE [LARGE SCALE GENOMIC DNA]</scope>
    <source>
        <tissue evidence="13">Mixed pool</tissue>
    </source>
</reference>
<feature type="active site" description="Proton acceptor 1" evidence="5">
    <location>
        <position position="161"/>
    </location>
</feature>
<dbReference type="PANTHER" id="PTHR10514">
    <property type="entry name" value="ANGIOTENSIN-CONVERTING ENZYME"/>
    <property type="match status" value="1"/>
</dbReference>
<dbReference type="Gene3D" id="1.10.1370.30">
    <property type="match status" value="1"/>
</dbReference>
<feature type="active site" description="Proton acceptor 2" evidence="9">
    <location>
        <position position="161"/>
    </location>
</feature>
<proteinExistence type="inferred from homology"/>
<dbReference type="GO" id="GO:0008241">
    <property type="term" value="F:peptidyl-dipeptidase activity"/>
    <property type="evidence" value="ECO:0007669"/>
    <property type="project" value="InterPro"/>
</dbReference>
<evidence type="ECO:0000256" key="1">
    <source>
        <dbReference type="ARBA" id="ARBA00008139"/>
    </source>
</evidence>
<keyword evidence="12" id="KW-0482">Metalloprotease</keyword>
<protein>
    <recommendedName>
        <fullName evidence="12">Angiotensin-converting enzyme</fullName>
        <ecNumber evidence="12">3.4.-.-</ecNumber>
    </recommendedName>
</protein>
<dbReference type="EC" id="3.4.-.-" evidence="12"/>
<feature type="binding site" evidence="7">
    <location>
        <position position="164"/>
    </location>
    <ligand>
        <name>Zn(2+)</name>
        <dbReference type="ChEBI" id="CHEBI:29105"/>
        <label>1</label>
        <note>catalytic</note>
    </ligand>
</feature>
<feature type="binding site" evidence="7">
    <location>
        <position position="160"/>
    </location>
    <ligand>
        <name>Zn(2+)</name>
        <dbReference type="ChEBI" id="CHEBI:29105"/>
        <label>1</label>
        <note>catalytic</note>
    </ligand>
</feature>
<keyword evidence="3 8" id="KW-1015">Disulfide bond</keyword>
<evidence type="ECO:0000256" key="7">
    <source>
        <dbReference type="PIRSR" id="PIRSR601548-3"/>
    </source>
</evidence>
<feature type="binding site" evidence="10">
    <location>
        <position position="164"/>
    </location>
    <ligand>
        <name>Zn(2+)</name>
        <dbReference type="ChEBI" id="CHEBI:29105"/>
        <label>2</label>
        <note>catalytic</note>
    </ligand>
</feature>
<gene>
    <name evidence="13" type="ORF">Ocin01_09390</name>
</gene>
<comment type="caution">
    <text evidence="13">The sequence shown here is derived from an EMBL/GenBank/DDBJ whole genome shotgun (WGS) entry which is preliminary data.</text>
</comment>
<dbReference type="PRINTS" id="PR00791">
    <property type="entry name" value="PEPDIPTASEA"/>
</dbReference>
<feature type="active site" description="Proton donor 1" evidence="5">
    <location>
        <position position="291"/>
    </location>
</feature>
<comment type="cofactor">
    <cofactor evidence="12">
        <name>Zn(2+)</name>
        <dbReference type="ChEBI" id="CHEBI:29105"/>
    </cofactor>
    <text evidence="12">Binds 1 zinc ion per subunit.</text>
</comment>
<evidence type="ECO:0000256" key="2">
    <source>
        <dbReference type="ARBA" id="ARBA00022729"/>
    </source>
</evidence>
<dbReference type="CDD" id="cd06461">
    <property type="entry name" value="M2_ACE"/>
    <property type="match status" value="1"/>
</dbReference>
<evidence type="ECO:0000256" key="12">
    <source>
        <dbReference type="RuleBase" id="RU361144"/>
    </source>
</evidence>
<dbReference type="EMBL" id="LJIJ01000457">
    <property type="protein sequence ID" value="ODM97276.1"/>
    <property type="molecule type" value="Genomic_DNA"/>
</dbReference>
<keyword evidence="12" id="KW-0121">Carboxypeptidase</keyword>
<dbReference type="Pfam" id="PF01401">
    <property type="entry name" value="Peptidase_M2"/>
    <property type="match status" value="1"/>
</dbReference>
<keyword evidence="2" id="KW-0732">Signal</keyword>
<dbReference type="GO" id="GO:0008237">
    <property type="term" value="F:metallopeptidase activity"/>
    <property type="evidence" value="ECO:0007669"/>
    <property type="project" value="UniProtKB-KW"/>
</dbReference>
<evidence type="ECO:0000256" key="8">
    <source>
        <dbReference type="PIRSR" id="PIRSR601548-4"/>
    </source>
</evidence>
<sequence length="408" mass="47260">MSLNTFCYTGFDNLKQMWLRKYESSSFQKDCEYLWNQVRPEDPIPAHLFGNMWSQTWEHLSDFLAPYPNATMFDVTEALKKKYTQDKAGVTEMFKVANEFFTSVGLHDMSVSYGPKAQVVKPADREVVCHASAWDFSNKKDFRIKMCTNVNQEDFVTIHHELGHIQYYINYKNLPETFRQGANPGFHEAIGDVAALSVNTPKHMMKIGLAENQAGISKESSINYLLKTALERVAFLPFGFLIDAYRWKIFDGTIKRKDLEYEWVKMRSEYQGVVPPVIRDEEDFDAGSKYHVPGNTPYIRYFVSHILEFQLYKALCITAQEYPANPLHECDFYQNKDAGAQLKKLLEAGASKNWEIILKETIGQDKMDASAILEYFAPLLEYLREYRAKMNYPIGWSKTAFEALVKRE</sequence>
<dbReference type="Proteomes" id="UP000094527">
    <property type="component" value="Unassembled WGS sequence"/>
</dbReference>
<dbReference type="AlphaFoldDB" id="A0A1D2MW93"/>
<evidence type="ECO:0000256" key="9">
    <source>
        <dbReference type="PIRSR" id="PIRSR601548-6"/>
    </source>
</evidence>
<keyword evidence="14" id="KW-1185">Reference proteome</keyword>
<dbReference type="GO" id="GO:0004180">
    <property type="term" value="F:carboxypeptidase activity"/>
    <property type="evidence" value="ECO:0007669"/>
    <property type="project" value="UniProtKB-KW"/>
</dbReference>
<feature type="binding site" evidence="10">
    <location>
        <position position="160"/>
    </location>
    <ligand>
        <name>Zn(2+)</name>
        <dbReference type="ChEBI" id="CHEBI:29105"/>
        <label>2</label>
        <note>catalytic</note>
    </ligand>
</feature>
<keyword evidence="4 12" id="KW-0325">Glycoprotein</keyword>
<dbReference type="OrthoDB" id="10029630at2759"/>
<feature type="active site" description="Proton donor 2" evidence="9">
    <location>
        <position position="291"/>
    </location>
</feature>
<evidence type="ECO:0000256" key="11">
    <source>
        <dbReference type="PROSITE-ProRule" id="PRU01355"/>
    </source>
</evidence>
<evidence type="ECO:0000256" key="4">
    <source>
        <dbReference type="ARBA" id="ARBA00023180"/>
    </source>
</evidence>
<organism evidence="13 14">
    <name type="scientific">Orchesella cincta</name>
    <name type="common">Springtail</name>
    <name type="synonym">Podura cincta</name>
    <dbReference type="NCBI Taxonomy" id="48709"/>
    <lineage>
        <taxon>Eukaryota</taxon>
        <taxon>Metazoa</taxon>
        <taxon>Ecdysozoa</taxon>
        <taxon>Arthropoda</taxon>
        <taxon>Hexapoda</taxon>
        <taxon>Collembola</taxon>
        <taxon>Entomobryomorpha</taxon>
        <taxon>Entomobryoidea</taxon>
        <taxon>Orchesellidae</taxon>
        <taxon>Orchesellinae</taxon>
        <taxon>Orchesella</taxon>
    </lineage>
</organism>
<dbReference type="InterPro" id="IPR001548">
    <property type="entry name" value="Peptidase_M2"/>
</dbReference>
<feature type="disulfide bond" evidence="8">
    <location>
        <begin position="316"/>
        <end position="330"/>
    </location>
</feature>
<comment type="caution">
    <text evidence="11">Lacks conserved residue(s) required for the propagation of feature annotation.</text>
</comment>
<evidence type="ECO:0000313" key="14">
    <source>
        <dbReference type="Proteomes" id="UP000094527"/>
    </source>
</evidence>
<keyword evidence="7 12" id="KW-0479">Metal-binding</keyword>
<feature type="binding site" evidence="6">
    <location>
        <position position="300"/>
    </location>
    <ligand>
        <name>chloride</name>
        <dbReference type="ChEBI" id="CHEBI:17996"/>
        <label>1</label>
    </ligand>
</feature>
<dbReference type="GO" id="GO:0046872">
    <property type="term" value="F:metal ion binding"/>
    <property type="evidence" value="ECO:0007669"/>
    <property type="project" value="UniProtKB-KW"/>
</dbReference>
<dbReference type="GO" id="GO:0005886">
    <property type="term" value="C:plasma membrane"/>
    <property type="evidence" value="ECO:0007669"/>
    <property type="project" value="TreeGrafter"/>
</dbReference>
<evidence type="ECO:0000256" key="5">
    <source>
        <dbReference type="PIRSR" id="PIRSR601548-1"/>
    </source>
</evidence>
<dbReference type="PROSITE" id="PS52011">
    <property type="entry name" value="PEPTIDASE_M2"/>
    <property type="match status" value="1"/>
</dbReference>
<name>A0A1D2MW93_ORCCI</name>
<evidence type="ECO:0000256" key="10">
    <source>
        <dbReference type="PIRSR" id="PIRSR601548-8"/>
    </source>
</evidence>
<dbReference type="GO" id="GO:0006508">
    <property type="term" value="P:proteolysis"/>
    <property type="evidence" value="ECO:0007669"/>
    <property type="project" value="UniProtKB-KW"/>
</dbReference>
<keyword evidence="12" id="KW-0645">Protease</keyword>
<dbReference type="STRING" id="48709.A0A1D2MW93"/>
<keyword evidence="12" id="KW-0378">Hydrolase</keyword>
<dbReference type="SUPFAM" id="SSF55486">
    <property type="entry name" value="Metalloproteases ('zincins'), catalytic domain"/>
    <property type="match status" value="1"/>
</dbReference>
<evidence type="ECO:0000313" key="13">
    <source>
        <dbReference type="EMBL" id="ODM97276.1"/>
    </source>
</evidence>
<feature type="binding site" evidence="7">
    <location>
        <position position="188"/>
    </location>
    <ligand>
        <name>Zn(2+)</name>
        <dbReference type="ChEBI" id="CHEBI:29105"/>
        <label>1</label>
        <note>catalytic</note>
    </ligand>
</feature>
<feature type="binding site" evidence="10">
    <location>
        <position position="188"/>
    </location>
    <ligand>
        <name>Zn(2+)</name>
        <dbReference type="ChEBI" id="CHEBI:29105"/>
        <label>2</label>
        <note>catalytic</note>
    </ligand>
</feature>
<accession>A0A1D2MW93</accession>
<comment type="similarity">
    <text evidence="1 11 12">Belongs to the peptidase M2 family.</text>
</comment>
<dbReference type="PANTHER" id="PTHR10514:SF27">
    <property type="entry name" value="ANGIOTENSIN-CONVERTING ENZYME"/>
    <property type="match status" value="1"/>
</dbReference>
<evidence type="ECO:0000256" key="3">
    <source>
        <dbReference type="ARBA" id="ARBA00023157"/>
    </source>
</evidence>
<keyword evidence="7 12" id="KW-0862">Zinc</keyword>
<evidence type="ECO:0000256" key="6">
    <source>
        <dbReference type="PIRSR" id="PIRSR601548-2"/>
    </source>
</evidence>
<dbReference type="OMA" id="EVICHAT"/>